<protein>
    <recommendedName>
        <fullName evidence="4">glucan endo-1,3-beta-D-glucosidase</fullName>
        <ecNumber evidence="4">3.2.1.39</ecNumber>
    </recommendedName>
</protein>
<keyword evidence="5" id="KW-0449">Lipoprotein</keyword>
<evidence type="ECO:0000256" key="2">
    <source>
        <dbReference type="ARBA" id="ARBA00004609"/>
    </source>
</evidence>
<keyword evidence="5" id="KW-0336">GPI-anchor</keyword>
<comment type="similarity">
    <text evidence="3 11">Belongs to the glycosyl hydrolase 17 family.</text>
</comment>
<feature type="chain" id="PRO_5026721070" description="glucan endo-1,3-beta-D-glucosidase" evidence="13">
    <location>
        <begin position="28"/>
        <end position="386"/>
    </location>
</feature>
<proteinExistence type="inferred from homology"/>
<keyword evidence="10 12" id="KW-0326">Glycosidase</keyword>
<dbReference type="FunFam" id="3.20.20.80:FF:000002">
    <property type="entry name" value="Glucan endo-1,3-beta-glucosidase 3"/>
    <property type="match status" value="1"/>
</dbReference>
<evidence type="ECO:0000256" key="6">
    <source>
        <dbReference type="ARBA" id="ARBA00022729"/>
    </source>
</evidence>
<keyword evidence="8" id="KW-0611">Plant defense</keyword>
<dbReference type="PANTHER" id="PTHR32227">
    <property type="entry name" value="GLUCAN ENDO-1,3-BETA-GLUCOSIDASE BG1-RELATED-RELATED"/>
    <property type="match status" value="1"/>
</dbReference>
<keyword evidence="6 13" id="KW-0732">Signal</keyword>
<dbReference type="Gene3D" id="3.20.20.80">
    <property type="entry name" value="Glycosidases"/>
    <property type="match status" value="1"/>
</dbReference>
<dbReference type="Pfam" id="PF00332">
    <property type="entry name" value="Glyco_hydro_17"/>
    <property type="match status" value="1"/>
</dbReference>
<keyword evidence="7 12" id="KW-0378">Hydrolase</keyword>
<dbReference type="EC" id="3.2.1.39" evidence="4"/>
<evidence type="ECO:0000256" key="10">
    <source>
        <dbReference type="ARBA" id="ARBA00023295"/>
    </source>
</evidence>
<evidence type="ECO:0000256" key="1">
    <source>
        <dbReference type="ARBA" id="ARBA00000382"/>
    </source>
</evidence>
<keyword evidence="5" id="KW-0325">Glycoprotein</keyword>
<keyword evidence="5" id="KW-0472">Membrane</keyword>
<dbReference type="PROSITE" id="PS00587">
    <property type="entry name" value="GLYCOSYL_HYDROL_F17"/>
    <property type="match status" value="1"/>
</dbReference>
<gene>
    <name evidence="14" type="ORF">Tci_009913</name>
</gene>
<evidence type="ECO:0000256" key="7">
    <source>
        <dbReference type="ARBA" id="ARBA00022801"/>
    </source>
</evidence>
<dbReference type="InterPro" id="IPR000490">
    <property type="entry name" value="Glyco_hydro_17"/>
</dbReference>
<comment type="subcellular location">
    <subcellularLocation>
        <location evidence="2">Cell membrane</location>
        <topology evidence="2">Lipid-anchor</topology>
        <topology evidence="2">GPI-anchor</topology>
    </subcellularLocation>
</comment>
<evidence type="ECO:0000256" key="13">
    <source>
        <dbReference type="SAM" id="SignalP"/>
    </source>
</evidence>
<dbReference type="InterPro" id="IPR044965">
    <property type="entry name" value="Glyco_hydro_17_plant"/>
</dbReference>
<dbReference type="AlphaFoldDB" id="A0A6L2JPX8"/>
<name>A0A6L2JPX8_TANCI</name>
<dbReference type="GO" id="GO:0006952">
    <property type="term" value="P:defense response"/>
    <property type="evidence" value="ECO:0007669"/>
    <property type="project" value="UniProtKB-KW"/>
</dbReference>
<dbReference type="GO" id="GO:0042973">
    <property type="term" value="F:glucan endo-1,3-beta-D-glucosidase activity"/>
    <property type="evidence" value="ECO:0007669"/>
    <property type="project" value="UniProtKB-EC"/>
</dbReference>
<evidence type="ECO:0000256" key="3">
    <source>
        <dbReference type="ARBA" id="ARBA00008773"/>
    </source>
</evidence>
<comment type="catalytic activity">
    <reaction evidence="1">
        <text>Hydrolysis of (1-&gt;3)-beta-D-glucosidic linkages in (1-&gt;3)-beta-D-glucans.</text>
        <dbReference type="EC" id="3.2.1.39"/>
    </reaction>
</comment>
<evidence type="ECO:0000256" key="4">
    <source>
        <dbReference type="ARBA" id="ARBA00012780"/>
    </source>
</evidence>
<feature type="signal peptide" evidence="13">
    <location>
        <begin position="1"/>
        <end position="27"/>
    </location>
</feature>
<organism evidence="14">
    <name type="scientific">Tanacetum cinerariifolium</name>
    <name type="common">Dalmatian daisy</name>
    <name type="synonym">Chrysanthemum cinerariifolium</name>
    <dbReference type="NCBI Taxonomy" id="118510"/>
    <lineage>
        <taxon>Eukaryota</taxon>
        <taxon>Viridiplantae</taxon>
        <taxon>Streptophyta</taxon>
        <taxon>Embryophyta</taxon>
        <taxon>Tracheophyta</taxon>
        <taxon>Spermatophyta</taxon>
        <taxon>Magnoliopsida</taxon>
        <taxon>eudicotyledons</taxon>
        <taxon>Gunneridae</taxon>
        <taxon>Pentapetalae</taxon>
        <taxon>asterids</taxon>
        <taxon>campanulids</taxon>
        <taxon>Asterales</taxon>
        <taxon>Asteraceae</taxon>
        <taxon>Asteroideae</taxon>
        <taxon>Anthemideae</taxon>
        <taxon>Anthemidinae</taxon>
        <taxon>Tanacetum</taxon>
    </lineage>
</organism>
<dbReference type="InterPro" id="IPR017853">
    <property type="entry name" value="GH"/>
</dbReference>
<accession>A0A6L2JPX8</accession>
<evidence type="ECO:0000256" key="11">
    <source>
        <dbReference type="RuleBase" id="RU004335"/>
    </source>
</evidence>
<evidence type="ECO:0000256" key="8">
    <source>
        <dbReference type="ARBA" id="ARBA00022821"/>
    </source>
</evidence>
<evidence type="ECO:0000313" key="14">
    <source>
        <dbReference type="EMBL" id="GEU37935.1"/>
    </source>
</evidence>
<sequence>MELQSHLSMQHLFLLLTFLQILMPVYPIGVNYGTKGDNLPSPKEVAQFLKDSTIIDRVKIFDMNTEIIKAFADTGIYVTVTVPNGDIPSLGDADKADKWVKDNIKPYHPDTKIHYIAVGNEILHWGTKEQIDGLVPAMKKLHQALVKAGMPDIKVTTPHSLGIMLSSDPPSSGAFRPGWDVGIIKPMLEFLNQTKSGFMVNPYPYFGYSPGNDSFALFKQNPGFKDPETGKEYDNMFDSLMDAIHIAMKKLGYGDVPIVVGETGWPSLGEPWLTWVNVDNAKSYNGGMIKKSSSNVGTPLMPNKNFEIYIFALFNENQKDGSLAERNFGLFKPDFKEVYDIGVMNGTAPKPKSHGPAASPSSKYGMIALFKFSPDIELVLYPIQDS</sequence>
<reference evidence="14" key="1">
    <citation type="journal article" date="2019" name="Sci. Rep.">
        <title>Draft genome of Tanacetum cinerariifolium, the natural source of mosquito coil.</title>
        <authorList>
            <person name="Yamashiro T."/>
            <person name="Shiraishi A."/>
            <person name="Satake H."/>
            <person name="Nakayama K."/>
        </authorList>
    </citation>
    <scope>NUCLEOTIDE SEQUENCE</scope>
</reference>
<evidence type="ECO:0000256" key="12">
    <source>
        <dbReference type="RuleBase" id="RU004336"/>
    </source>
</evidence>
<dbReference type="GO" id="GO:0005886">
    <property type="term" value="C:plasma membrane"/>
    <property type="evidence" value="ECO:0007669"/>
    <property type="project" value="UniProtKB-SubCell"/>
</dbReference>
<dbReference type="GO" id="GO:0005975">
    <property type="term" value="P:carbohydrate metabolic process"/>
    <property type="evidence" value="ECO:0007669"/>
    <property type="project" value="InterPro"/>
</dbReference>
<evidence type="ECO:0000256" key="9">
    <source>
        <dbReference type="ARBA" id="ARBA00023157"/>
    </source>
</evidence>
<comment type="caution">
    <text evidence="14">The sequence shown here is derived from an EMBL/GenBank/DDBJ whole genome shotgun (WGS) entry which is preliminary data.</text>
</comment>
<evidence type="ECO:0000256" key="5">
    <source>
        <dbReference type="ARBA" id="ARBA00022622"/>
    </source>
</evidence>
<keyword evidence="9" id="KW-1015">Disulfide bond</keyword>
<dbReference type="EMBL" id="BKCJ010000992">
    <property type="protein sequence ID" value="GEU37935.1"/>
    <property type="molecule type" value="Genomic_DNA"/>
</dbReference>
<dbReference type="SUPFAM" id="SSF51445">
    <property type="entry name" value="(Trans)glycosidases"/>
    <property type="match status" value="1"/>
</dbReference>
<dbReference type="GO" id="GO:0098552">
    <property type="term" value="C:side of membrane"/>
    <property type="evidence" value="ECO:0007669"/>
    <property type="project" value="UniProtKB-KW"/>
</dbReference>